<proteinExistence type="predicted"/>
<comment type="caution">
    <text evidence="1">The sequence shown here is derived from an EMBL/GenBank/DDBJ whole genome shotgun (WGS) entry which is preliminary data.</text>
</comment>
<name>A0ACC3C254_PYRYE</name>
<keyword evidence="2" id="KW-1185">Reference proteome</keyword>
<gene>
    <name evidence="1" type="ORF">I4F81_006811</name>
</gene>
<evidence type="ECO:0000313" key="2">
    <source>
        <dbReference type="Proteomes" id="UP000798662"/>
    </source>
</evidence>
<organism evidence="1 2">
    <name type="scientific">Pyropia yezoensis</name>
    <name type="common">Susabi-nori</name>
    <name type="synonym">Porphyra yezoensis</name>
    <dbReference type="NCBI Taxonomy" id="2788"/>
    <lineage>
        <taxon>Eukaryota</taxon>
        <taxon>Rhodophyta</taxon>
        <taxon>Bangiophyceae</taxon>
        <taxon>Bangiales</taxon>
        <taxon>Bangiaceae</taxon>
        <taxon>Pyropia</taxon>
    </lineage>
</organism>
<dbReference type="Proteomes" id="UP000798662">
    <property type="component" value="Chromosome 2"/>
</dbReference>
<evidence type="ECO:0000313" key="1">
    <source>
        <dbReference type="EMBL" id="KAK1864262.1"/>
    </source>
</evidence>
<protein>
    <submittedName>
        <fullName evidence="1">Uncharacterized protein</fullName>
    </submittedName>
</protein>
<accession>A0ACC3C254</accession>
<sequence>MATWQLMSRAGVRGGSGGPGRGGEGEAVAPTRAPTAWGVHLWGGGGGGGGAGRGEGTGSQRGGRGVPWRETARPDGRCVRHPPTTHGAVGHSGARARGGIPLPRQPRFFRSDGNGSSSHGGARRYARPRGGAQLLPALQPAHRPVPGVRGSCTCPIRQRGVVAQRGGLYCFSTEGPRRGRGITVAHQPQLPRRDQSHGDNAAPSHCHRWYSGHHPPSHPRRQARANQAAPTTPPALRHVVTTTTRPPRRARSSSTTSVTTCTSPPHGACVGG</sequence>
<reference evidence="1" key="1">
    <citation type="submission" date="2019-11" db="EMBL/GenBank/DDBJ databases">
        <title>Nori genome reveals adaptations in red seaweeds to the harsh intertidal environment.</title>
        <authorList>
            <person name="Wang D."/>
            <person name="Mao Y."/>
        </authorList>
    </citation>
    <scope>NUCLEOTIDE SEQUENCE</scope>
    <source>
        <tissue evidence="1">Gametophyte</tissue>
    </source>
</reference>
<dbReference type="EMBL" id="CM020619">
    <property type="protein sequence ID" value="KAK1864262.1"/>
    <property type="molecule type" value="Genomic_DNA"/>
</dbReference>